<dbReference type="GO" id="GO:0003677">
    <property type="term" value="F:DNA binding"/>
    <property type="evidence" value="ECO:0007669"/>
    <property type="project" value="UniProtKB-KW"/>
</dbReference>
<keyword evidence="2" id="KW-0238">DNA-binding</keyword>
<dbReference type="PANTHER" id="PTHR33164:SF89">
    <property type="entry name" value="MARR FAMILY REGULATORY PROTEIN"/>
    <property type="match status" value="1"/>
</dbReference>
<organism evidence="2 3">
    <name type="scientific">Bradyrhizobium erythrophlei</name>
    <dbReference type="NCBI Taxonomy" id="1437360"/>
    <lineage>
        <taxon>Bacteria</taxon>
        <taxon>Pseudomonadati</taxon>
        <taxon>Pseudomonadota</taxon>
        <taxon>Alphaproteobacteria</taxon>
        <taxon>Hyphomicrobiales</taxon>
        <taxon>Nitrobacteraceae</taxon>
        <taxon>Bradyrhizobium</taxon>
    </lineage>
</organism>
<gene>
    <name evidence="2" type="ORF">SAMN05444169_7174</name>
</gene>
<reference evidence="2 3" key="1">
    <citation type="submission" date="2016-11" db="EMBL/GenBank/DDBJ databases">
        <authorList>
            <person name="Jaros S."/>
            <person name="Januszkiewicz K."/>
            <person name="Wedrychowicz H."/>
        </authorList>
    </citation>
    <scope>NUCLEOTIDE SEQUENCE [LARGE SCALE GENOMIC DNA]</scope>
    <source>
        <strain evidence="2 3">GAS242</strain>
    </source>
</reference>
<dbReference type="GO" id="GO:0006950">
    <property type="term" value="P:response to stress"/>
    <property type="evidence" value="ECO:0007669"/>
    <property type="project" value="TreeGrafter"/>
</dbReference>
<dbReference type="SUPFAM" id="SSF46785">
    <property type="entry name" value="Winged helix' DNA-binding domain"/>
    <property type="match status" value="1"/>
</dbReference>
<dbReference type="AlphaFoldDB" id="A0A1M5SIQ7"/>
<dbReference type="Gene3D" id="1.10.10.10">
    <property type="entry name" value="Winged helix-like DNA-binding domain superfamily/Winged helix DNA-binding domain"/>
    <property type="match status" value="1"/>
</dbReference>
<dbReference type="RefSeq" id="WP_079570269.1">
    <property type="nucleotide sequence ID" value="NZ_LT670818.1"/>
</dbReference>
<evidence type="ECO:0000313" key="3">
    <source>
        <dbReference type="Proteomes" id="UP000190675"/>
    </source>
</evidence>
<dbReference type="EMBL" id="LT670818">
    <property type="protein sequence ID" value="SHH38434.1"/>
    <property type="molecule type" value="Genomic_DNA"/>
</dbReference>
<dbReference type="PRINTS" id="PR00598">
    <property type="entry name" value="HTHMARR"/>
</dbReference>
<dbReference type="InterPro" id="IPR036390">
    <property type="entry name" value="WH_DNA-bd_sf"/>
</dbReference>
<dbReference type="CDD" id="cd00090">
    <property type="entry name" value="HTH_ARSR"/>
    <property type="match status" value="1"/>
</dbReference>
<accession>A0A1M5SIQ7</accession>
<protein>
    <submittedName>
        <fullName evidence="2">DNA-binding transcriptional regulator, MarR family</fullName>
    </submittedName>
</protein>
<proteinExistence type="predicted"/>
<sequence>MAKNTIKLVKPQSPSSDDGEAFVSTELWNVIAYHLRVAQETSFQAFKRRVGNADLKPGRYAILSIIAEHPGLTATDLSRACGRDKSTLTPALKDLSQRGFVVRERSSTDERSYIINLTPAGKKLLQKLRVHAHAHDQQLNRIVGQENRAEFVATLRRIVDVLSDEDD</sequence>
<dbReference type="OrthoDB" id="7269152at2"/>
<dbReference type="GO" id="GO:0003700">
    <property type="term" value="F:DNA-binding transcription factor activity"/>
    <property type="evidence" value="ECO:0007669"/>
    <property type="project" value="InterPro"/>
</dbReference>
<dbReference type="InterPro" id="IPR000835">
    <property type="entry name" value="HTH_MarR-typ"/>
</dbReference>
<dbReference type="Proteomes" id="UP000190675">
    <property type="component" value="Chromosome I"/>
</dbReference>
<dbReference type="InterPro" id="IPR011991">
    <property type="entry name" value="ArsR-like_HTH"/>
</dbReference>
<dbReference type="PROSITE" id="PS50995">
    <property type="entry name" value="HTH_MARR_2"/>
    <property type="match status" value="1"/>
</dbReference>
<evidence type="ECO:0000313" key="2">
    <source>
        <dbReference type="EMBL" id="SHH38434.1"/>
    </source>
</evidence>
<dbReference type="SMART" id="SM00347">
    <property type="entry name" value="HTH_MARR"/>
    <property type="match status" value="1"/>
</dbReference>
<dbReference type="InterPro" id="IPR036388">
    <property type="entry name" value="WH-like_DNA-bd_sf"/>
</dbReference>
<dbReference type="PANTHER" id="PTHR33164">
    <property type="entry name" value="TRANSCRIPTIONAL REGULATOR, MARR FAMILY"/>
    <property type="match status" value="1"/>
</dbReference>
<feature type="domain" description="HTH marR-type" evidence="1">
    <location>
        <begin position="24"/>
        <end position="160"/>
    </location>
</feature>
<dbReference type="Pfam" id="PF12802">
    <property type="entry name" value="MarR_2"/>
    <property type="match status" value="1"/>
</dbReference>
<evidence type="ECO:0000259" key="1">
    <source>
        <dbReference type="PROSITE" id="PS50995"/>
    </source>
</evidence>
<dbReference type="InterPro" id="IPR039422">
    <property type="entry name" value="MarR/SlyA-like"/>
</dbReference>
<name>A0A1M5SIQ7_9BRAD</name>